<reference evidence="10" key="1">
    <citation type="submission" date="2023-06" db="EMBL/GenBank/DDBJ databases">
        <title>Genome-scale phylogeny and comparative genomics of the fungal order Sordariales.</title>
        <authorList>
            <consortium name="Lawrence Berkeley National Laboratory"/>
            <person name="Hensen N."/>
            <person name="Bonometti L."/>
            <person name="Westerberg I."/>
            <person name="Brannstrom I.O."/>
            <person name="Guillou S."/>
            <person name="Cros-Aarteil S."/>
            <person name="Calhoun S."/>
            <person name="Haridas S."/>
            <person name="Kuo A."/>
            <person name="Mondo S."/>
            <person name="Pangilinan J."/>
            <person name="Riley R."/>
            <person name="LaButti K."/>
            <person name="Andreopoulos B."/>
            <person name="Lipzen A."/>
            <person name="Chen C."/>
            <person name="Yanf M."/>
            <person name="Daum C."/>
            <person name="Ng V."/>
            <person name="Clum A."/>
            <person name="Steindorff A."/>
            <person name="Ohm R."/>
            <person name="Martin F."/>
            <person name="Silar P."/>
            <person name="Natvig D."/>
            <person name="Lalanne C."/>
            <person name="Gautier V."/>
            <person name="Ament-velasquez S.L."/>
            <person name="Kruys A."/>
            <person name="Hutchinson M.I."/>
            <person name="Powell A.J."/>
            <person name="Barry K."/>
            <person name="Miller A.N."/>
            <person name="Grigoriev I.V."/>
            <person name="Debuchy R."/>
            <person name="Gladieux P."/>
            <person name="Thoren M.H."/>
            <person name="Johannesson H."/>
        </authorList>
    </citation>
    <scope>NUCLEOTIDE SEQUENCE</scope>
    <source>
        <strain evidence="10">SMH3391-2</strain>
    </source>
</reference>
<comment type="caution">
    <text evidence="10">The sequence shown here is derived from an EMBL/GenBank/DDBJ whole genome shotgun (WGS) entry which is preliminary data.</text>
</comment>
<dbReference type="InterPro" id="IPR025279">
    <property type="entry name" value="NST1"/>
</dbReference>
<gene>
    <name evidence="10" type="ORF">B0T17DRAFT_508964</name>
</gene>
<evidence type="ECO:0000256" key="8">
    <source>
        <dbReference type="RuleBase" id="RU049441"/>
    </source>
</evidence>
<feature type="region of interest" description="Disordered" evidence="9">
    <location>
        <begin position="1100"/>
        <end position="1167"/>
    </location>
</feature>
<keyword evidence="11" id="KW-1185">Reference proteome</keyword>
<feature type="compositionally biased region" description="Acidic residues" evidence="9">
    <location>
        <begin position="482"/>
        <end position="509"/>
    </location>
</feature>
<dbReference type="PANTHER" id="PTHR31780">
    <property type="entry name" value="STRESS RESPONSE PROTEIN NST1-RELATED"/>
    <property type="match status" value="1"/>
</dbReference>
<evidence type="ECO:0000256" key="6">
    <source>
        <dbReference type="ARBA" id="ARBA00023016"/>
    </source>
</evidence>
<sequence>MAWASGMPFRSRSVHFWHSPPIVQCRIDTAVAVLGNLEGDCPAASLHVTKEEAEPPTIPPACEFRCCALDSCLALHRPLLALALAPLRPRPRPRPAPAPAPALPSPTSPPPPPSTKSALALSFSTDRRACRSIANPSQIRSVPTMKGNRHPPLAPPTVAPLSPASKATAKYKNKDGSKFITVPKGSTPVDSSQPSPTEPTATDAKGAPQTISPASPLGPVNRKKQKRRAKAAAKAAAEHDTSGQSPNGLPRLHPSHDQQSAEADPDDSNDEDEQYDDRDDRHHHHHHENGFAEGGSTGKKSKKKKKKHNAGSNTDEPPDVHHDYNHLAETSDTRTLASPSSVPTQHHRPGISKEKIWNTSSAEERERIKEFWLGLSEIERKSLVKVEKDAVLKKMKEQQKHTCSCTVCGRKRTAIEEELEGLYDAYYLELEQYANHPNQGDGPPMLRPHHSFGAAGGVHPRGLPASYSNHQPSHGRIVEHVGDDEEDDGEEDYSDDELDEDEYSEEEPSEELHRSDYAAEFFNFGNSLTVQGGILTVADDLLKNDGKKFIEMMEQLAERRMAREEDAREQFDRGFSHVNGDRPHYHPPPEEQDFDEEEEEDYEDEDDEEFDSQEEEDTMTEEQRMEEGRRMFQIFAARMFEQRVLTAYREKVAKERQAKLLEELEDESRQESQRKAKKAKEAQKRKDKAAKKKELQAEEKARKEAEKAAEEASRLAEEARKLEEQRVKTEEKRKKKEAQKLAEDEERKRREVERLRRAQEKEETERKLREVKEKAREEQRLKEKEVREQKERKERERKEQQQERERRDKDAKAKAEREVKETRDKTRQEERAAQKATALAATAVPVPITLPKRPAQQPPVPAAVPAAVPALPQQSSTSFASPQIPVATPAFPKVPTPMRPRQASQQDSTAVSSGATSQSGSAPSQNASPHPLTPVHASPGLIAPPSKSSSTAVNTQNAPQQPSPHSTSPLNMTNKALQSQYSPFMMTPIGLHYPPGISQAPPGMGNHPHREPLFPQMGGFRPAPGMVPMPPGLNGPTQNRFPIHPPPGFPGPGPMDSGMGSMAHILGPGITKDALRSHSRQGSGSFEAGTAIFASQAQPISRPAPIGRPGSVVHGQRIQSGSPRSTAAQSEMDTRLGSSALLDDLDDPIQEFPGRQHRGQPVLSASAPRPGAAFPLGPFGGLEPIFGQHHNPWGSPGTPQPNFYAGSPPGFGPPQLSTHHWGGPLQMSSAFGPPGLMDRPPPEPRSVAVRKMLRRACEQVADAQQKRMDGNTENFDSFIPLEDIKSQVAMYNGHVPVDEKELLDMCETVGNETNGGGSFDVRHDGPGQISIRFVMSNGRSNSQPLHRAVGAPGEIGSPIVGGVSFSSSR</sequence>
<dbReference type="Proteomes" id="UP001174934">
    <property type="component" value="Unassembled WGS sequence"/>
</dbReference>
<feature type="compositionally biased region" description="Polar residues" evidence="9">
    <location>
        <begin position="188"/>
        <end position="200"/>
    </location>
</feature>
<feature type="region of interest" description="Disordered" evidence="9">
    <location>
        <begin position="561"/>
        <end position="627"/>
    </location>
</feature>
<feature type="compositionally biased region" description="Basic and acidic residues" evidence="9">
    <location>
        <begin position="318"/>
        <end position="332"/>
    </location>
</feature>
<keyword evidence="5 8" id="KW-0963">Cytoplasm</keyword>
<dbReference type="InterPro" id="IPR051195">
    <property type="entry name" value="Fungal_stress_NST1"/>
</dbReference>
<feature type="region of interest" description="Disordered" evidence="9">
    <location>
        <begin position="434"/>
        <end position="513"/>
    </location>
</feature>
<accession>A0AA39WUL9</accession>
<feature type="compositionally biased region" description="Polar residues" evidence="9">
    <location>
        <begin position="1117"/>
        <end position="1131"/>
    </location>
</feature>
<evidence type="ECO:0000256" key="7">
    <source>
        <dbReference type="ARBA" id="ARBA00023054"/>
    </source>
</evidence>
<feature type="compositionally biased region" description="Basic residues" evidence="9">
    <location>
        <begin position="221"/>
        <end position="231"/>
    </location>
</feature>
<feature type="region of interest" description="Disordered" evidence="9">
    <location>
        <begin position="662"/>
        <end position="842"/>
    </location>
</feature>
<feature type="region of interest" description="Disordered" evidence="9">
    <location>
        <begin position="871"/>
        <end position="972"/>
    </location>
</feature>
<feature type="region of interest" description="Disordered" evidence="9">
    <location>
        <begin position="89"/>
        <end position="118"/>
    </location>
</feature>
<keyword evidence="6 8" id="KW-0346">Stress response</keyword>
<feature type="compositionally biased region" description="Acidic residues" evidence="9">
    <location>
        <begin position="590"/>
        <end position="620"/>
    </location>
</feature>
<evidence type="ECO:0000256" key="9">
    <source>
        <dbReference type="SAM" id="MobiDB-lite"/>
    </source>
</evidence>
<feature type="compositionally biased region" description="Pro residues" evidence="9">
    <location>
        <begin position="94"/>
        <end position="114"/>
    </location>
</feature>
<feature type="compositionally biased region" description="Basic and acidic residues" evidence="9">
    <location>
        <begin position="561"/>
        <end position="589"/>
    </location>
</feature>
<dbReference type="GO" id="GO:0005737">
    <property type="term" value="C:cytoplasm"/>
    <property type="evidence" value="ECO:0007669"/>
    <property type="project" value="UniProtKB-SubCell"/>
</dbReference>
<protein>
    <recommendedName>
        <fullName evidence="4 8">Stress response protein NST1</fullName>
    </recommendedName>
</protein>
<keyword evidence="7 8" id="KW-0175">Coiled coil</keyword>
<dbReference type="PANTHER" id="PTHR31780:SF10">
    <property type="entry name" value="LD36051P"/>
    <property type="match status" value="1"/>
</dbReference>
<feature type="compositionally biased region" description="Basic and acidic residues" evidence="9">
    <location>
        <begin position="662"/>
        <end position="684"/>
    </location>
</feature>
<organism evidence="10 11">
    <name type="scientific">Bombardia bombarda</name>
    <dbReference type="NCBI Taxonomy" id="252184"/>
    <lineage>
        <taxon>Eukaryota</taxon>
        <taxon>Fungi</taxon>
        <taxon>Dikarya</taxon>
        <taxon>Ascomycota</taxon>
        <taxon>Pezizomycotina</taxon>
        <taxon>Sordariomycetes</taxon>
        <taxon>Sordariomycetidae</taxon>
        <taxon>Sordariales</taxon>
        <taxon>Lasiosphaeriaceae</taxon>
        <taxon>Bombardia</taxon>
    </lineage>
</organism>
<feature type="compositionally biased region" description="Acidic residues" evidence="9">
    <location>
        <begin position="263"/>
        <end position="277"/>
    </location>
</feature>
<feature type="region of interest" description="Disordered" evidence="9">
    <location>
        <begin position="132"/>
        <end position="364"/>
    </location>
</feature>
<evidence type="ECO:0000256" key="2">
    <source>
        <dbReference type="ARBA" id="ARBA00004496"/>
    </source>
</evidence>
<feature type="compositionally biased region" description="Basic residues" evidence="9">
    <location>
        <begin position="299"/>
        <end position="309"/>
    </location>
</feature>
<feature type="compositionally biased region" description="Basic and acidic residues" evidence="9">
    <location>
        <begin position="692"/>
        <end position="833"/>
    </location>
</feature>
<feature type="compositionally biased region" description="Polar residues" evidence="9">
    <location>
        <begin position="946"/>
        <end position="972"/>
    </location>
</feature>
<dbReference type="EMBL" id="JAULSR010000004">
    <property type="protein sequence ID" value="KAK0621630.1"/>
    <property type="molecule type" value="Genomic_DNA"/>
</dbReference>
<comment type="similarity">
    <text evidence="3 8">Belongs to the NST1 family.</text>
</comment>
<evidence type="ECO:0000256" key="3">
    <source>
        <dbReference type="ARBA" id="ARBA00007112"/>
    </source>
</evidence>
<feature type="compositionally biased region" description="Polar residues" evidence="9">
    <location>
        <begin position="902"/>
        <end position="928"/>
    </location>
</feature>
<evidence type="ECO:0000256" key="5">
    <source>
        <dbReference type="ARBA" id="ARBA00022490"/>
    </source>
</evidence>
<evidence type="ECO:0000256" key="1">
    <source>
        <dbReference type="ARBA" id="ARBA00002545"/>
    </source>
</evidence>
<evidence type="ECO:0000256" key="4">
    <source>
        <dbReference type="ARBA" id="ARBA00020733"/>
    </source>
</evidence>
<proteinExistence type="inferred from homology"/>
<comment type="function">
    <text evidence="1 8">May act as a negative regulator of salt tolerance.</text>
</comment>
<feature type="compositionally biased region" description="Polar residues" evidence="9">
    <location>
        <begin position="333"/>
        <end position="344"/>
    </location>
</feature>
<evidence type="ECO:0000313" key="10">
    <source>
        <dbReference type="EMBL" id="KAK0621630.1"/>
    </source>
</evidence>
<name>A0AA39WUL9_9PEZI</name>
<comment type="subcellular location">
    <subcellularLocation>
        <location evidence="2 8">Cytoplasm</location>
    </subcellularLocation>
</comment>
<feature type="compositionally biased region" description="Basic and acidic residues" evidence="9">
    <location>
        <begin position="351"/>
        <end position="364"/>
    </location>
</feature>
<dbReference type="Pfam" id="PF13945">
    <property type="entry name" value="NST1"/>
    <property type="match status" value="1"/>
</dbReference>
<evidence type="ECO:0000313" key="11">
    <source>
        <dbReference type="Proteomes" id="UP001174934"/>
    </source>
</evidence>